<feature type="domain" description="Transcriptional repressor PaaX-like C-terminal" evidence="2">
    <location>
        <begin position="167"/>
        <end position="256"/>
    </location>
</feature>
<dbReference type="InterPro" id="IPR012906">
    <property type="entry name" value="PaaX-like_N"/>
</dbReference>
<evidence type="ECO:0000259" key="2">
    <source>
        <dbReference type="Pfam" id="PF08223"/>
    </source>
</evidence>
<dbReference type="EMBL" id="JAIBOA010000019">
    <property type="protein sequence ID" value="MBW8485848.1"/>
    <property type="molecule type" value="Genomic_DNA"/>
</dbReference>
<sequence>MDVCGAYMRPLGGWFAIAKIVQLMSELDVDEAATRSALLRMRRKGLLEPERRRGARGLRLTDHALDALADTERRIYGPRRPTYLGDGWVLVSFSVPENERAKRHVLRSQLSWLGFGNLSNGLWMAPRRMTDELRTTVARLGFERYVLVFEAQYAGFQELAALVGDAWDLAELAGLYAEFVDWCAPIAEHWERDPGGDAARAFVDYTLALYHWRKFPYLDPGLPRDLLPPDWAGHRAAELFFGLRERLEPLALDHVRRTCAAP</sequence>
<accession>A0ABS7FZH1</accession>
<dbReference type="PANTHER" id="PTHR30319">
    <property type="entry name" value="PHENYLACETIC ACID REGULATOR-RELATED TRANSCRIPTIONAL REPRESSOR"/>
    <property type="match status" value="1"/>
</dbReference>
<gene>
    <name evidence="4" type="ORF">K1Y72_25950</name>
</gene>
<organism evidence="4 5">
    <name type="scientific">Actinomadura parmotrematis</name>
    <dbReference type="NCBI Taxonomy" id="2864039"/>
    <lineage>
        <taxon>Bacteria</taxon>
        <taxon>Bacillati</taxon>
        <taxon>Actinomycetota</taxon>
        <taxon>Actinomycetes</taxon>
        <taxon>Streptosporangiales</taxon>
        <taxon>Thermomonosporaceae</taxon>
        <taxon>Actinomadura</taxon>
    </lineage>
</organism>
<dbReference type="InterPro" id="IPR013225">
    <property type="entry name" value="PaaX_C"/>
</dbReference>
<evidence type="ECO:0000259" key="3">
    <source>
        <dbReference type="Pfam" id="PF20803"/>
    </source>
</evidence>
<dbReference type="InterPro" id="IPR036388">
    <property type="entry name" value="WH-like_DNA-bd_sf"/>
</dbReference>
<evidence type="ECO:0000259" key="1">
    <source>
        <dbReference type="Pfam" id="PF07848"/>
    </source>
</evidence>
<reference evidence="4 5" key="1">
    <citation type="submission" date="2021-07" db="EMBL/GenBank/DDBJ databases">
        <title>Actinomadura sp. PM05-2 isolated from lichen.</title>
        <authorList>
            <person name="Somphong A."/>
            <person name="Phongsopitanun W."/>
            <person name="Tanasupawat S."/>
            <person name="Peongsungnone V."/>
        </authorList>
    </citation>
    <scope>NUCLEOTIDE SEQUENCE [LARGE SCALE GENOMIC DNA]</scope>
    <source>
        <strain evidence="4 5">PM05-2</strain>
    </source>
</reference>
<dbReference type="PIRSF" id="PIRSF020623">
    <property type="entry name" value="PaaX"/>
    <property type="match status" value="1"/>
</dbReference>
<keyword evidence="5" id="KW-1185">Reference proteome</keyword>
<evidence type="ECO:0008006" key="6">
    <source>
        <dbReference type="Google" id="ProtNLM"/>
    </source>
</evidence>
<dbReference type="Pfam" id="PF08223">
    <property type="entry name" value="PaaX_C"/>
    <property type="match status" value="1"/>
</dbReference>
<dbReference type="Gene3D" id="3.30.70.2650">
    <property type="match status" value="1"/>
</dbReference>
<protein>
    <recommendedName>
        <fullName evidence="6">PaaX family transcriptional regulator</fullName>
    </recommendedName>
</protein>
<dbReference type="InterPro" id="IPR011965">
    <property type="entry name" value="PaaX_trns_reg"/>
</dbReference>
<dbReference type="Pfam" id="PF20803">
    <property type="entry name" value="PaaX_M"/>
    <property type="match status" value="1"/>
</dbReference>
<evidence type="ECO:0000313" key="4">
    <source>
        <dbReference type="EMBL" id="MBW8485848.1"/>
    </source>
</evidence>
<feature type="domain" description="Transcriptional repressor PaaX-like central Cas2-like" evidence="3">
    <location>
        <begin position="86"/>
        <end position="163"/>
    </location>
</feature>
<dbReference type="Proteomes" id="UP000774570">
    <property type="component" value="Unassembled WGS sequence"/>
</dbReference>
<proteinExistence type="predicted"/>
<dbReference type="Gene3D" id="1.20.58.1460">
    <property type="match status" value="1"/>
</dbReference>
<name>A0ABS7FZH1_9ACTN</name>
<comment type="caution">
    <text evidence="4">The sequence shown here is derived from an EMBL/GenBank/DDBJ whole genome shotgun (WGS) entry which is preliminary data.</text>
</comment>
<dbReference type="Pfam" id="PF07848">
    <property type="entry name" value="PaaX"/>
    <property type="match status" value="1"/>
</dbReference>
<dbReference type="InterPro" id="IPR048846">
    <property type="entry name" value="PaaX-like_central"/>
</dbReference>
<dbReference type="PANTHER" id="PTHR30319:SF1">
    <property type="entry name" value="TRANSCRIPTIONAL REPRESSOR PAAX"/>
    <property type="match status" value="1"/>
</dbReference>
<dbReference type="Gene3D" id="1.10.10.10">
    <property type="entry name" value="Winged helix-like DNA-binding domain superfamily/Winged helix DNA-binding domain"/>
    <property type="match status" value="1"/>
</dbReference>
<evidence type="ECO:0000313" key="5">
    <source>
        <dbReference type="Proteomes" id="UP000774570"/>
    </source>
</evidence>
<feature type="domain" description="Transcriptional repressor PaaX-like N-terminal" evidence="1">
    <location>
        <begin position="3"/>
        <end position="63"/>
    </location>
</feature>